<evidence type="ECO:0000313" key="1">
    <source>
        <dbReference type="EMBL" id="PWI34863.1"/>
    </source>
</evidence>
<dbReference type="AlphaFoldDB" id="A0A2U3BDL8"/>
<evidence type="ECO:0000313" key="2">
    <source>
        <dbReference type="Proteomes" id="UP000245362"/>
    </source>
</evidence>
<protein>
    <submittedName>
        <fullName evidence="1">Uncharacterized protein</fullName>
    </submittedName>
</protein>
<sequence length="86" mass="9903">MNSLYQILLNHFGTEAKVARVFNIGRAQHFQKHVPERVALLCHLDPTIPYTYHPSHYGKNYEGLSLDLTTKKEVTTNENQTHQRAA</sequence>
<name>A0A2U3BDL8_9VIBR</name>
<dbReference type="Proteomes" id="UP000245362">
    <property type="component" value="Unassembled WGS sequence"/>
</dbReference>
<reference evidence="1 2" key="1">
    <citation type="submission" date="2018-05" db="EMBL/GenBank/DDBJ databases">
        <title>Vibrio limimaris sp. nov., isolated from marine sediment.</title>
        <authorList>
            <person name="Li C.-M."/>
        </authorList>
    </citation>
    <scope>NUCLEOTIDE SEQUENCE [LARGE SCALE GENOMIC DNA]</scope>
    <source>
        <strain evidence="1 2">E4404</strain>
    </source>
</reference>
<dbReference type="EMBL" id="QFWT01000001">
    <property type="protein sequence ID" value="PWI34863.1"/>
    <property type="molecule type" value="Genomic_DNA"/>
</dbReference>
<gene>
    <name evidence="1" type="ORF">DI392_00855</name>
</gene>
<keyword evidence="2" id="KW-1185">Reference proteome</keyword>
<dbReference type="RefSeq" id="WP_109318017.1">
    <property type="nucleotide sequence ID" value="NZ_QFWT01000001.1"/>
</dbReference>
<comment type="caution">
    <text evidence="1">The sequence shown here is derived from an EMBL/GenBank/DDBJ whole genome shotgun (WGS) entry which is preliminary data.</text>
</comment>
<accession>A0A2U3BDL8</accession>
<organism evidence="1 2">
    <name type="scientific">Vibrio albus</name>
    <dbReference type="NCBI Taxonomy" id="2200953"/>
    <lineage>
        <taxon>Bacteria</taxon>
        <taxon>Pseudomonadati</taxon>
        <taxon>Pseudomonadota</taxon>
        <taxon>Gammaproteobacteria</taxon>
        <taxon>Vibrionales</taxon>
        <taxon>Vibrionaceae</taxon>
        <taxon>Vibrio</taxon>
    </lineage>
</organism>
<dbReference type="OrthoDB" id="6462487at2"/>
<proteinExistence type="predicted"/>